<feature type="binding site" evidence="8">
    <location>
        <begin position="9"/>
        <end position="16"/>
    </location>
    <ligand>
        <name>GTP</name>
        <dbReference type="ChEBI" id="CHEBI:37565"/>
        <label>1</label>
    </ligand>
</feature>
<dbReference type="CDD" id="cd01894">
    <property type="entry name" value="EngA1"/>
    <property type="match status" value="1"/>
</dbReference>
<protein>
    <recommendedName>
        <fullName evidence="2 8">GTPase Der</fullName>
    </recommendedName>
    <alternativeName>
        <fullName evidence="7 8">GTP-binding protein EngA</fullName>
    </alternativeName>
</protein>
<proteinExistence type="inferred from homology"/>
<evidence type="ECO:0000256" key="5">
    <source>
        <dbReference type="ARBA" id="ARBA00022741"/>
    </source>
</evidence>
<dbReference type="SUPFAM" id="SSF52540">
    <property type="entry name" value="P-loop containing nucleoside triphosphate hydrolases"/>
    <property type="match status" value="2"/>
</dbReference>
<evidence type="ECO:0000256" key="6">
    <source>
        <dbReference type="ARBA" id="ARBA00023134"/>
    </source>
</evidence>
<keyword evidence="4 10" id="KW-0677">Repeat</keyword>
<feature type="binding site" evidence="8">
    <location>
        <begin position="119"/>
        <end position="122"/>
    </location>
    <ligand>
        <name>GTP</name>
        <dbReference type="ChEBI" id="CHEBI:37565"/>
        <label>1</label>
    </ligand>
</feature>
<dbReference type="PANTHER" id="PTHR43834:SF6">
    <property type="entry name" value="GTPASE DER"/>
    <property type="match status" value="1"/>
</dbReference>
<dbReference type="EMBL" id="BRVP01000011">
    <property type="protein sequence ID" value="GLB52799.1"/>
    <property type="molecule type" value="Genomic_DNA"/>
</dbReference>
<feature type="domain" description="EngA-type G" evidence="11">
    <location>
        <begin position="175"/>
        <end position="350"/>
    </location>
</feature>
<dbReference type="FunFam" id="3.40.50.300:FF:000040">
    <property type="entry name" value="GTPase Der"/>
    <property type="match status" value="1"/>
</dbReference>
<dbReference type="PIRSF" id="PIRSF006485">
    <property type="entry name" value="GTP-binding_EngA"/>
    <property type="match status" value="1"/>
</dbReference>
<comment type="similarity">
    <text evidence="1 8 9 10">Belongs to the TRAFAC class TrmE-Era-EngA-EngB-Septin-like GTPase superfamily. EngA (Der) GTPase family.</text>
</comment>
<dbReference type="FunFam" id="3.30.300.20:FF:000004">
    <property type="entry name" value="GTPase Der"/>
    <property type="match status" value="1"/>
</dbReference>
<comment type="subunit">
    <text evidence="8">Associates with the 50S ribosomal subunit.</text>
</comment>
<feature type="binding site" evidence="8">
    <location>
        <begin position="56"/>
        <end position="60"/>
    </location>
    <ligand>
        <name>GTP</name>
        <dbReference type="ChEBI" id="CHEBI:37565"/>
        <label>1</label>
    </ligand>
</feature>
<dbReference type="InterPro" id="IPR016484">
    <property type="entry name" value="GTPase_Der"/>
</dbReference>
<dbReference type="GO" id="GO:0042254">
    <property type="term" value="P:ribosome biogenesis"/>
    <property type="evidence" value="ECO:0007669"/>
    <property type="project" value="UniProtKB-KW"/>
</dbReference>
<comment type="caution">
    <text evidence="12">The sequence shown here is derived from an EMBL/GenBank/DDBJ whole genome shotgun (WGS) entry which is preliminary data.</text>
</comment>
<dbReference type="InterPro" id="IPR006073">
    <property type="entry name" value="GTP-bd"/>
</dbReference>
<dbReference type="Gene3D" id="3.40.50.300">
    <property type="entry name" value="P-loop containing nucleotide triphosphate hydrolases"/>
    <property type="match status" value="2"/>
</dbReference>
<dbReference type="CDD" id="cd01895">
    <property type="entry name" value="EngA2"/>
    <property type="match status" value="1"/>
</dbReference>
<dbReference type="InterPro" id="IPR027417">
    <property type="entry name" value="P-loop_NTPase"/>
</dbReference>
<dbReference type="Pfam" id="PF14714">
    <property type="entry name" value="KH_dom-like"/>
    <property type="match status" value="1"/>
</dbReference>
<evidence type="ECO:0000256" key="9">
    <source>
        <dbReference type="PROSITE-ProRule" id="PRU01049"/>
    </source>
</evidence>
<feature type="binding site" evidence="8">
    <location>
        <begin position="228"/>
        <end position="232"/>
    </location>
    <ligand>
        <name>GTP</name>
        <dbReference type="ChEBI" id="CHEBI:37565"/>
        <label>2</label>
    </ligand>
</feature>
<dbReference type="NCBIfam" id="TIGR03594">
    <property type="entry name" value="GTPase_EngA"/>
    <property type="match status" value="1"/>
</dbReference>
<evidence type="ECO:0000256" key="2">
    <source>
        <dbReference type="ARBA" id="ARBA00020953"/>
    </source>
</evidence>
<sequence length="434" mass="49001">MSCIVAIVGRPNVGKSTLFNRLVQRREAIVDSVSGVTRDRHYGKTDWNGREFSVIDTGGYVVGSDDVFEQEIDKQVELAIDEADVIVFVVDVEAGITGLDNDVATLLRKVEKPIFLTVNKVDSAGREADAVEFYGLGLGEYYSISSINGSGTGDLLDAVVKALPEKEEEEESELPRFAVVGRPNAGKSSFINALIGEDRYIVTDIAGTTRDSSDTKYNRFGFEFNLIDTAGIRRKAKVKEDLEFYSVMRSVRAIEYADVCLLVIDATRGFEGQDSNIFWLAQRNRKGVVILVNKWDLVEKDTNSAKEFESAIQREIAPFTDVPVVFMSTLTKQRIYKAIETAVEVYENRSKRVPTSKLNELMLPLIENYPPPAVKGKYIKIKFCTQLPTPMPQFVFFANLPQYIKDPYKRFIENKLREYFDFNGVPIDVYFRKK</sequence>
<dbReference type="PROSITE" id="PS51712">
    <property type="entry name" value="G_ENGA"/>
    <property type="match status" value="2"/>
</dbReference>
<evidence type="ECO:0000256" key="3">
    <source>
        <dbReference type="ARBA" id="ARBA00022517"/>
    </source>
</evidence>
<feature type="binding site" evidence="8">
    <location>
        <begin position="181"/>
        <end position="188"/>
    </location>
    <ligand>
        <name>GTP</name>
        <dbReference type="ChEBI" id="CHEBI:37565"/>
        <label>2</label>
    </ligand>
</feature>
<dbReference type="PANTHER" id="PTHR43834">
    <property type="entry name" value="GTPASE DER"/>
    <property type="match status" value="1"/>
</dbReference>
<dbReference type="InterPro" id="IPR031166">
    <property type="entry name" value="G_ENGA"/>
</dbReference>
<dbReference type="RefSeq" id="WP_281754317.1">
    <property type="nucleotide sequence ID" value="NZ_BRVP01000011.1"/>
</dbReference>
<dbReference type="NCBIfam" id="TIGR00231">
    <property type="entry name" value="small_GTP"/>
    <property type="match status" value="2"/>
</dbReference>
<keyword evidence="13" id="KW-1185">Reference proteome</keyword>
<evidence type="ECO:0000256" key="10">
    <source>
        <dbReference type="RuleBase" id="RU004481"/>
    </source>
</evidence>
<accession>A0A9W6B7R4</accession>
<dbReference type="Pfam" id="PF01926">
    <property type="entry name" value="MMR_HSR1"/>
    <property type="match status" value="2"/>
</dbReference>
<comment type="function">
    <text evidence="8 10">GTPase that plays an essential role in the late steps of ribosome biogenesis.</text>
</comment>
<evidence type="ECO:0000313" key="12">
    <source>
        <dbReference type="EMBL" id="GLB52799.1"/>
    </source>
</evidence>
<dbReference type="Gene3D" id="3.30.300.20">
    <property type="match status" value="1"/>
</dbReference>
<evidence type="ECO:0000256" key="4">
    <source>
        <dbReference type="ARBA" id="ARBA00022737"/>
    </source>
</evidence>
<dbReference type="InterPro" id="IPR005225">
    <property type="entry name" value="Small_GTP-bd"/>
</dbReference>
<dbReference type="FunFam" id="3.40.50.300:FF:000953">
    <property type="entry name" value="GTPase Der"/>
    <property type="match status" value="1"/>
</dbReference>
<dbReference type="InterPro" id="IPR032859">
    <property type="entry name" value="KH_dom-like"/>
</dbReference>
<evidence type="ECO:0000313" key="13">
    <source>
        <dbReference type="Proteomes" id="UP001143545"/>
    </source>
</evidence>
<keyword evidence="3 8" id="KW-0690">Ribosome biogenesis</keyword>
<dbReference type="Proteomes" id="UP001143545">
    <property type="component" value="Unassembled WGS sequence"/>
</dbReference>
<dbReference type="PRINTS" id="PR00326">
    <property type="entry name" value="GTP1OBG"/>
</dbReference>
<evidence type="ECO:0000256" key="7">
    <source>
        <dbReference type="ARBA" id="ARBA00032345"/>
    </source>
</evidence>
<keyword evidence="6 8" id="KW-0342">GTP-binding</keyword>
<dbReference type="InterPro" id="IPR015946">
    <property type="entry name" value="KH_dom-like_a/b"/>
</dbReference>
<evidence type="ECO:0000259" key="11">
    <source>
        <dbReference type="PROSITE" id="PS51712"/>
    </source>
</evidence>
<organism evidence="12 13">
    <name type="scientific">Neptunitalea chrysea</name>
    <dbReference type="NCBI Taxonomy" id="1647581"/>
    <lineage>
        <taxon>Bacteria</taxon>
        <taxon>Pseudomonadati</taxon>
        <taxon>Bacteroidota</taxon>
        <taxon>Flavobacteriia</taxon>
        <taxon>Flavobacteriales</taxon>
        <taxon>Flavobacteriaceae</taxon>
        <taxon>Neptunitalea</taxon>
    </lineage>
</organism>
<feature type="binding site" evidence="8">
    <location>
        <begin position="293"/>
        <end position="296"/>
    </location>
    <ligand>
        <name>GTP</name>
        <dbReference type="ChEBI" id="CHEBI:37565"/>
        <label>2</label>
    </ligand>
</feature>
<dbReference type="AlphaFoldDB" id="A0A9W6B7R4"/>
<feature type="domain" description="EngA-type G" evidence="11">
    <location>
        <begin position="3"/>
        <end position="167"/>
    </location>
</feature>
<reference evidence="12" key="1">
    <citation type="submission" date="2022-07" db="EMBL/GenBank/DDBJ databases">
        <title>Taxonomy of Novel Oxalotrophic and Methylotrophic Bacteria.</title>
        <authorList>
            <person name="Sahin N."/>
            <person name="Tani A."/>
        </authorList>
    </citation>
    <scope>NUCLEOTIDE SEQUENCE</scope>
    <source>
        <strain evidence="12">AM327</strain>
    </source>
</reference>
<dbReference type="GO" id="GO:0043022">
    <property type="term" value="F:ribosome binding"/>
    <property type="evidence" value="ECO:0007669"/>
    <property type="project" value="TreeGrafter"/>
</dbReference>
<evidence type="ECO:0000256" key="8">
    <source>
        <dbReference type="HAMAP-Rule" id="MF_00195"/>
    </source>
</evidence>
<gene>
    <name evidence="8 12" type="primary">der</name>
    <name evidence="12" type="ORF">NBRC110019_18390</name>
</gene>
<name>A0A9W6B7R4_9FLAO</name>
<evidence type="ECO:0000256" key="1">
    <source>
        <dbReference type="ARBA" id="ARBA00008279"/>
    </source>
</evidence>
<dbReference type="GO" id="GO:0005525">
    <property type="term" value="F:GTP binding"/>
    <property type="evidence" value="ECO:0007669"/>
    <property type="project" value="UniProtKB-UniRule"/>
</dbReference>
<dbReference type="HAMAP" id="MF_00195">
    <property type="entry name" value="GTPase_Der"/>
    <property type="match status" value="1"/>
</dbReference>
<keyword evidence="5 8" id="KW-0547">Nucleotide-binding</keyword>